<comment type="caution">
    <text evidence="1">The sequence shown here is derived from an EMBL/GenBank/DDBJ whole genome shotgun (WGS) entry which is preliminary data.</text>
</comment>
<protein>
    <submittedName>
        <fullName evidence="1">Uncharacterized protein</fullName>
    </submittedName>
</protein>
<evidence type="ECO:0000313" key="2">
    <source>
        <dbReference type="Proteomes" id="UP000194546"/>
    </source>
</evidence>
<reference evidence="1 2" key="1">
    <citation type="submission" date="2017-03" db="EMBL/GenBank/DDBJ databases">
        <title>Genome analysis of strain PAMC 26510.</title>
        <authorList>
            <person name="Oh H.-M."/>
            <person name="Yang J.-A."/>
        </authorList>
    </citation>
    <scope>NUCLEOTIDE SEQUENCE [LARGE SCALE GENOMIC DNA]</scope>
    <source>
        <strain evidence="1 2">PAMC 26510</strain>
    </source>
</reference>
<sequence length="54" mass="5682">MIVGQSKVLSPAGFVIRFDAVPCFGVAAIAAAADPRGMSMATSQRRRNIITAFL</sequence>
<proteinExistence type="predicted"/>
<dbReference type="AlphaFoldDB" id="A0A242MAB4"/>
<evidence type="ECO:0000313" key="1">
    <source>
        <dbReference type="EMBL" id="OTP68236.1"/>
    </source>
</evidence>
<dbReference type="Proteomes" id="UP000194546">
    <property type="component" value="Unassembled WGS sequence"/>
</dbReference>
<dbReference type="EMBL" id="NBTY01000174">
    <property type="protein sequence ID" value="OTP68236.1"/>
    <property type="molecule type" value="Genomic_DNA"/>
</dbReference>
<organism evidence="1 2">
    <name type="scientific">Caballeronia sordidicola</name>
    <name type="common">Burkholderia sordidicola</name>
    <dbReference type="NCBI Taxonomy" id="196367"/>
    <lineage>
        <taxon>Bacteria</taxon>
        <taxon>Pseudomonadati</taxon>
        <taxon>Pseudomonadota</taxon>
        <taxon>Betaproteobacteria</taxon>
        <taxon>Burkholderiales</taxon>
        <taxon>Burkholderiaceae</taxon>
        <taxon>Caballeronia</taxon>
    </lineage>
</organism>
<name>A0A242MAB4_CABSO</name>
<accession>A0A242MAB4</accession>
<gene>
    <name evidence="1" type="ORF">PAMC26510_29425</name>
</gene>